<keyword evidence="3" id="KW-1185">Reference proteome</keyword>
<accession>A0A502BZP3</accession>
<evidence type="ECO:0000259" key="1">
    <source>
        <dbReference type="Pfam" id="PF01636"/>
    </source>
</evidence>
<dbReference type="Gene3D" id="3.90.1200.10">
    <property type="match status" value="1"/>
</dbReference>
<organism evidence="2 3">
    <name type="scientific">Rhodanobacter glycinis</name>
    <dbReference type="NCBI Taxonomy" id="582702"/>
    <lineage>
        <taxon>Bacteria</taxon>
        <taxon>Pseudomonadati</taxon>
        <taxon>Pseudomonadota</taxon>
        <taxon>Gammaproteobacteria</taxon>
        <taxon>Lysobacterales</taxon>
        <taxon>Rhodanobacteraceae</taxon>
        <taxon>Rhodanobacter</taxon>
    </lineage>
</organism>
<name>A0A502BZP3_9GAMM</name>
<comment type="caution">
    <text evidence="2">The sequence shown here is derived from an EMBL/GenBank/DDBJ whole genome shotgun (WGS) entry which is preliminary data.</text>
</comment>
<dbReference type="AlphaFoldDB" id="A0A502BZP3"/>
<dbReference type="RefSeq" id="WP_140654288.1">
    <property type="nucleotide sequence ID" value="NZ_RCZB01000001.1"/>
</dbReference>
<dbReference type="OrthoDB" id="5959207at2"/>
<evidence type="ECO:0000313" key="3">
    <source>
        <dbReference type="Proteomes" id="UP000319486"/>
    </source>
</evidence>
<sequence>MNANIGQLLNRRFECPGCHASGDWSASARAMIREASTIQGFGCRRCREEIVVKTTQTAACAARGGQLAQEEYRVLCELQAVFPQDDEFGTLVPLGYLELNGYGAMITRKFDGVDLVRHASKLSGGRKRGLFRPAGLLLRRLHDSCPEGYRPQTLRVEDKVAYLSRTYGARLRSDRATSNICDQLVEEATRISAVQLRATWSHGDFKPENVLCDGHKYMILDTQLGTRGVFVYDLASFLNHLLLASPGFMRSGIGEYQQVEEEFLNGYGFLNGQELNALRWAQLYFMLCYWGRYRQRGPLSGIYANWRIRPVVQKLAAQL</sequence>
<protein>
    <submittedName>
        <fullName evidence="2">Aminoglycoside phosphotransferase</fullName>
    </submittedName>
</protein>
<feature type="domain" description="Aminoglycoside phosphotransferase" evidence="1">
    <location>
        <begin position="92"/>
        <end position="250"/>
    </location>
</feature>
<dbReference type="EMBL" id="RCZO01000009">
    <property type="protein sequence ID" value="TPG05998.1"/>
    <property type="molecule type" value="Genomic_DNA"/>
</dbReference>
<dbReference type="InterPro" id="IPR002575">
    <property type="entry name" value="Aminoglycoside_PTrfase"/>
</dbReference>
<dbReference type="SUPFAM" id="SSF56112">
    <property type="entry name" value="Protein kinase-like (PK-like)"/>
    <property type="match status" value="1"/>
</dbReference>
<dbReference type="GO" id="GO:0016740">
    <property type="term" value="F:transferase activity"/>
    <property type="evidence" value="ECO:0007669"/>
    <property type="project" value="UniProtKB-KW"/>
</dbReference>
<keyword evidence="2" id="KW-0808">Transferase</keyword>
<dbReference type="InterPro" id="IPR011009">
    <property type="entry name" value="Kinase-like_dom_sf"/>
</dbReference>
<evidence type="ECO:0000313" key="2">
    <source>
        <dbReference type="EMBL" id="TPG05998.1"/>
    </source>
</evidence>
<reference evidence="2 3" key="1">
    <citation type="journal article" date="2019" name="Environ. Microbiol.">
        <title>Species interactions and distinct microbial communities in high Arctic permafrost affected cryosols are associated with the CH4 and CO2 gas fluxes.</title>
        <authorList>
            <person name="Altshuler I."/>
            <person name="Hamel J."/>
            <person name="Turney S."/>
            <person name="Magnuson E."/>
            <person name="Levesque R."/>
            <person name="Greer C."/>
            <person name="Whyte L.G."/>
        </authorList>
    </citation>
    <scope>NUCLEOTIDE SEQUENCE [LARGE SCALE GENOMIC DNA]</scope>
    <source>
        <strain evidence="2 3">S13Y</strain>
    </source>
</reference>
<dbReference type="Pfam" id="PF01636">
    <property type="entry name" value="APH"/>
    <property type="match status" value="1"/>
</dbReference>
<dbReference type="Proteomes" id="UP000319486">
    <property type="component" value="Unassembled WGS sequence"/>
</dbReference>
<proteinExistence type="predicted"/>
<gene>
    <name evidence="2" type="ORF">EAH88_15315</name>
</gene>